<dbReference type="Pfam" id="PF03323">
    <property type="entry name" value="GerA"/>
    <property type="match status" value="1"/>
</dbReference>
<evidence type="ECO:0000256" key="3">
    <source>
        <dbReference type="SAM" id="MobiDB-lite"/>
    </source>
</evidence>
<dbReference type="PANTHER" id="PTHR22550">
    <property type="entry name" value="SPORE GERMINATION PROTEIN"/>
    <property type="match status" value="1"/>
</dbReference>
<dbReference type="EMBL" id="CP003179">
    <property type="protein sequence ID" value="AEW04532.1"/>
    <property type="molecule type" value="Genomic_DNA"/>
</dbReference>
<proteinExistence type="inferred from homology"/>
<reference evidence="5 6" key="2">
    <citation type="journal article" date="2012" name="Stand. Genomic Sci.">
        <title>Complete genome sequence of the moderately thermophilic mineral-sulfide-oxidizing firmicute Sulfobacillus acidophilus type strain (NAL(T)).</title>
        <authorList>
            <person name="Anderson I."/>
            <person name="Chertkov O."/>
            <person name="Chen A."/>
            <person name="Saunders E."/>
            <person name="Lapidus A."/>
            <person name="Nolan M."/>
            <person name="Lucas S."/>
            <person name="Hammon N."/>
            <person name="Deshpande S."/>
            <person name="Cheng J.F."/>
            <person name="Han C."/>
            <person name="Tapia R."/>
            <person name="Goodwin L.A."/>
            <person name="Pitluck S."/>
            <person name="Liolios K."/>
            <person name="Pagani I."/>
            <person name="Ivanova N."/>
            <person name="Mikhailova N."/>
            <person name="Pati A."/>
            <person name="Palaniappan K."/>
            <person name="Land M."/>
            <person name="Pan C."/>
            <person name="Rohde M."/>
            <person name="Pukall R."/>
            <person name="Goker M."/>
            <person name="Detter J.C."/>
            <person name="Woyke T."/>
            <person name="Bristow J."/>
            <person name="Eisen J.A."/>
            <person name="Markowitz V."/>
            <person name="Hugenholtz P."/>
            <person name="Kyrpides N.C."/>
            <person name="Klenk H.P."/>
            <person name="Mavromatis K."/>
        </authorList>
    </citation>
    <scope>NUCLEOTIDE SEQUENCE [LARGE SCALE GENOMIC DNA]</scope>
    <source>
        <strain evidence="6">ATCC 700253 / DSM 10332 / NAL</strain>
    </source>
</reference>
<accession>G8TTF2</accession>
<evidence type="ECO:0000256" key="1">
    <source>
        <dbReference type="ARBA" id="ARBA00005278"/>
    </source>
</evidence>
<evidence type="ECO:0000313" key="6">
    <source>
        <dbReference type="Proteomes" id="UP000005439"/>
    </source>
</evidence>
<keyword evidence="6" id="KW-1185">Reference proteome</keyword>
<dbReference type="PIRSF" id="PIRSF005690">
    <property type="entry name" value="GerBA"/>
    <property type="match status" value="1"/>
</dbReference>
<dbReference type="PATRIC" id="fig|679936.5.peg.1090"/>
<name>G8TTF2_SULAD</name>
<dbReference type="PANTHER" id="PTHR22550:SF5">
    <property type="entry name" value="LEUCINE ZIPPER PROTEIN 4"/>
    <property type="match status" value="1"/>
</dbReference>
<organism evidence="5 6">
    <name type="scientific">Sulfobacillus acidophilus (strain ATCC 700253 / DSM 10332 / NAL)</name>
    <dbReference type="NCBI Taxonomy" id="679936"/>
    <lineage>
        <taxon>Bacteria</taxon>
        <taxon>Bacillati</taxon>
        <taxon>Bacillota</taxon>
        <taxon>Clostridia</taxon>
        <taxon>Eubacteriales</taxon>
        <taxon>Clostridiales Family XVII. Incertae Sedis</taxon>
        <taxon>Sulfobacillus</taxon>
    </lineage>
</organism>
<feature type="transmembrane region" description="Helical" evidence="4">
    <location>
        <begin position="383"/>
        <end position="403"/>
    </location>
</feature>
<comment type="similarity">
    <text evidence="1">Belongs to the GerABKA family.</text>
</comment>
<evidence type="ECO:0000313" key="5">
    <source>
        <dbReference type="EMBL" id="AEW04532.1"/>
    </source>
</evidence>
<feature type="transmembrane region" description="Helical" evidence="4">
    <location>
        <begin position="312"/>
        <end position="331"/>
    </location>
</feature>
<reference evidence="6" key="1">
    <citation type="submission" date="2011-12" db="EMBL/GenBank/DDBJ databases">
        <title>The complete genome of chromosome of Sulfobacillus acidophilus DSM 10332.</title>
        <authorList>
            <person name="Lucas S."/>
            <person name="Han J."/>
            <person name="Lapidus A."/>
            <person name="Bruce D."/>
            <person name="Goodwin L."/>
            <person name="Pitluck S."/>
            <person name="Peters L."/>
            <person name="Kyrpides N."/>
            <person name="Mavromatis K."/>
            <person name="Ivanova N."/>
            <person name="Mikhailova N."/>
            <person name="Chertkov O."/>
            <person name="Saunders E."/>
            <person name="Detter J.C."/>
            <person name="Tapia R."/>
            <person name="Han C."/>
            <person name="Land M."/>
            <person name="Hauser L."/>
            <person name="Markowitz V."/>
            <person name="Cheng J.-F."/>
            <person name="Hugenholtz P."/>
            <person name="Woyke T."/>
            <person name="Wu D."/>
            <person name="Pukall R."/>
            <person name="Gehrich-Schroeter G."/>
            <person name="Schneider S."/>
            <person name="Klenk H.-P."/>
            <person name="Eisen J.A."/>
        </authorList>
    </citation>
    <scope>NUCLEOTIDE SEQUENCE [LARGE SCALE GENOMIC DNA]</scope>
    <source>
        <strain evidence="6">ATCC 700253 / DSM 10332 / NAL</strain>
    </source>
</reference>
<dbReference type="Proteomes" id="UP000005439">
    <property type="component" value="Chromosome"/>
</dbReference>
<protein>
    <submittedName>
        <fullName evidence="5">GerA spore germination protein</fullName>
    </submittedName>
</protein>
<feature type="region of interest" description="Disordered" evidence="3">
    <location>
        <begin position="501"/>
        <end position="527"/>
    </location>
</feature>
<keyword evidence="4" id="KW-1133">Transmembrane helix</keyword>
<dbReference type="InterPro" id="IPR004995">
    <property type="entry name" value="Spore_Ger"/>
</dbReference>
<dbReference type="KEGG" id="sap:Sulac_1032"/>
<evidence type="ECO:0000256" key="2">
    <source>
        <dbReference type="ARBA" id="ARBA00023136"/>
    </source>
</evidence>
<sequence>MEIERPDIYDDWSNLTKDVLLTIDQILQQITTDHRIPPLEAVPTLLAATFQPSPDLVVRILEPPGLSPNTVQVAYLATIVDPQLVDQDVLAPLMGTTTTPDQWDRSPITRAPVKRLPTWHAVLDHLAEGWTVLFAPGIDWAWGIDTTKYPSRNVGRPQTELAVRGPDDAFTELLTTQMGQLRQRFHDAALTFHPITLGRYQRTQVVVAFLRGLTNPALVDQMIQRLKAVTIDGRANATVIAGLIRDHPRSIFPTLRSTERVDLATQSLLEGKVVVLVDGDPFVLIAPAPLADFYRTAMDYAGAWYDISFVRLIRLLGWVMGIYLPALYISLTEVNTNLLPPALLILTAGDHAGLPFPPLVEALLMVLVIEVLREAALRLPKALSTTIGTVGAIVVGTAVVKAGLVSPQMIVVITLTALSFYSVPVYELTGTWRIVNAVMLLAGALLGLYGIIWVTMVVVGLLTELSSFGVPYFVPFAPFRANDWRDLFIRQPWNGLRRRLTTARPRSSRPMGSPQTVPPAHLKKGRN</sequence>
<feature type="transmembrane region" description="Helical" evidence="4">
    <location>
        <begin position="409"/>
        <end position="426"/>
    </location>
</feature>
<feature type="transmembrane region" description="Helical" evidence="4">
    <location>
        <begin position="438"/>
        <end position="462"/>
    </location>
</feature>
<dbReference type="AlphaFoldDB" id="G8TTF2"/>
<dbReference type="STRING" id="679936.Sulac_1032"/>
<keyword evidence="4" id="KW-0812">Transmembrane</keyword>
<gene>
    <name evidence="5" type="ordered locus">Sulac_1032</name>
</gene>
<evidence type="ECO:0000256" key="4">
    <source>
        <dbReference type="SAM" id="Phobius"/>
    </source>
</evidence>
<dbReference type="GO" id="GO:0009847">
    <property type="term" value="P:spore germination"/>
    <property type="evidence" value="ECO:0007669"/>
    <property type="project" value="InterPro"/>
</dbReference>
<dbReference type="InterPro" id="IPR050768">
    <property type="entry name" value="UPF0353/GerABKA_families"/>
</dbReference>
<feature type="transmembrane region" description="Helical" evidence="4">
    <location>
        <begin position="351"/>
        <end position="371"/>
    </location>
</feature>
<keyword evidence="2 4" id="KW-0472">Membrane</keyword>
<dbReference type="HOGENOM" id="CLU_021639_4_1_9"/>
<dbReference type="GO" id="GO:0016020">
    <property type="term" value="C:membrane"/>
    <property type="evidence" value="ECO:0007669"/>
    <property type="project" value="InterPro"/>
</dbReference>